<dbReference type="Proteomes" id="UP001567538">
    <property type="component" value="Unassembled WGS sequence"/>
</dbReference>
<name>A0ABD1IK41_SALDI</name>
<gene>
    <name evidence="1" type="primary">GSTT1</name>
    <name evidence="1" type="ORF">AAHA92_00592</name>
</gene>
<dbReference type="InterPro" id="IPR043377">
    <property type="entry name" value="GSTT1/2/3"/>
</dbReference>
<comment type="caution">
    <text evidence="1">The sequence shown here is derived from an EMBL/GenBank/DDBJ whole genome shotgun (WGS) entry which is preliminary data.</text>
</comment>
<dbReference type="EMBL" id="JBEAFC010000001">
    <property type="protein sequence ID" value="KAL1569065.1"/>
    <property type="molecule type" value="Genomic_DNA"/>
</dbReference>
<dbReference type="PANTHER" id="PTHR44750">
    <property type="entry name" value="GLUTATHIONE S-TRANSFERASE T1-RELATED"/>
    <property type="match status" value="1"/>
</dbReference>
<evidence type="ECO:0000313" key="2">
    <source>
        <dbReference type="Proteomes" id="UP001567538"/>
    </source>
</evidence>
<dbReference type="Gene3D" id="1.20.1050.10">
    <property type="match status" value="1"/>
</dbReference>
<keyword evidence="2" id="KW-1185">Reference proteome</keyword>
<keyword evidence="1" id="KW-0808">Transferase</keyword>
<protein>
    <submittedName>
        <fullName evidence="1">Glutathione S-transferase theta-1</fullName>
        <ecNumber evidence="1">2.5.1.18</ecNumber>
    </submittedName>
</protein>
<dbReference type="EC" id="2.5.1.18" evidence="1"/>
<dbReference type="PANTHER" id="PTHR44750:SF1">
    <property type="entry name" value="GLUTATHIONE S-TRANSFERASE T1-RELATED"/>
    <property type="match status" value="1"/>
</dbReference>
<proteinExistence type="predicted"/>
<reference evidence="1 2" key="1">
    <citation type="submission" date="2024-06" db="EMBL/GenBank/DDBJ databases">
        <title>A chromosome level genome sequence of Diviner's sage (Salvia divinorum).</title>
        <authorList>
            <person name="Ford S.A."/>
            <person name="Ro D.-K."/>
            <person name="Ness R.W."/>
            <person name="Phillips M.A."/>
        </authorList>
    </citation>
    <scope>NUCLEOTIDE SEQUENCE [LARGE SCALE GENOMIC DNA]</scope>
    <source>
        <strain evidence="1">SAF-2024a</strain>
        <tissue evidence="1">Leaf</tissue>
    </source>
</reference>
<evidence type="ECO:0000313" key="1">
    <source>
        <dbReference type="EMBL" id="KAL1569065.1"/>
    </source>
</evidence>
<dbReference type="AlphaFoldDB" id="A0ABD1IK41"/>
<organism evidence="1 2">
    <name type="scientific">Salvia divinorum</name>
    <name type="common">Maria pastora</name>
    <name type="synonym">Diviner's sage</name>
    <dbReference type="NCBI Taxonomy" id="28513"/>
    <lineage>
        <taxon>Eukaryota</taxon>
        <taxon>Viridiplantae</taxon>
        <taxon>Streptophyta</taxon>
        <taxon>Embryophyta</taxon>
        <taxon>Tracheophyta</taxon>
        <taxon>Spermatophyta</taxon>
        <taxon>Magnoliopsida</taxon>
        <taxon>eudicotyledons</taxon>
        <taxon>Gunneridae</taxon>
        <taxon>Pentapetalae</taxon>
        <taxon>asterids</taxon>
        <taxon>lamiids</taxon>
        <taxon>Lamiales</taxon>
        <taxon>Lamiaceae</taxon>
        <taxon>Nepetoideae</taxon>
        <taxon>Mentheae</taxon>
        <taxon>Salviinae</taxon>
        <taxon>Salvia</taxon>
        <taxon>Salvia subgen. Calosphace</taxon>
    </lineage>
</organism>
<sequence>MQLELVDDKDRERILGPHKRVMRWIDDTKNATRPHFDEVHSVLYKVKEKLQSQRAVGETRKNVLPPKM</sequence>
<accession>A0ABD1IK41</accession>
<dbReference type="GO" id="GO:0004364">
    <property type="term" value="F:glutathione transferase activity"/>
    <property type="evidence" value="ECO:0007669"/>
    <property type="project" value="UniProtKB-EC"/>
</dbReference>